<feature type="domain" description="RNA polymerase sigma factor 70 region 4 type 2" evidence="6">
    <location>
        <begin position="110"/>
        <end position="162"/>
    </location>
</feature>
<protein>
    <recommendedName>
        <fullName evidence="9">RNA polymerase subunit sigma-70</fullName>
    </recommendedName>
</protein>
<feature type="domain" description="RNA polymerase sigma-70 region 2" evidence="5">
    <location>
        <begin position="16"/>
        <end position="75"/>
    </location>
</feature>
<dbReference type="InterPro" id="IPR036388">
    <property type="entry name" value="WH-like_DNA-bd_sf"/>
</dbReference>
<dbReference type="SUPFAM" id="SSF88946">
    <property type="entry name" value="Sigma2 domain of RNA polymerase sigma factors"/>
    <property type="match status" value="1"/>
</dbReference>
<keyword evidence="3" id="KW-0731">Sigma factor</keyword>
<dbReference type="InterPro" id="IPR013325">
    <property type="entry name" value="RNA_pol_sigma_r2"/>
</dbReference>
<dbReference type="SUPFAM" id="SSF88659">
    <property type="entry name" value="Sigma3 and sigma4 domains of RNA polymerase sigma factors"/>
    <property type="match status" value="1"/>
</dbReference>
<dbReference type="InterPro" id="IPR039425">
    <property type="entry name" value="RNA_pol_sigma-70-like"/>
</dbReference>
<accession>A0A097EK30</accession>
<dbReference type="Proteomes" id="UP000033200">
    <property type="component" value="Chromosome"/>
</dbReference>
<dbReference type="InterPro" id="IPR007627">
    <property type="entry name" value="RNA_pol_sigma70_r2"/>
</dbReference>
<name>A0A097EK30_9SPHN</name>
<dbReference type="EMBL" id="CP009571">
    <property type="protein sequence ID" value="AIT07929.1"/>
    <property type="molecule type" value="Genomic_DNA"/>
</dbReference>
<dbReference type="GO" id="GO:0006352">
    <property type="term" value="P:DNA-templated transcription initiation"/>
    <property type="evidence" value="ECO:0007669"/>
    <property type="project" value="InterPro"/>
</dbReference>
<dbReference type="PANTHER" id="PTHR43133:SF63">
    <property type="entry name" value="RNA POLYMERASE SIGMA FACTOR FECI-RELATED"/>
    <property type="match status" value="1"/>
</dbReference>
<dbReference type="PANTHER" id="PTHR43133">
    <property type="entry name" value="RNA POLYMERASE ECF-TYPE SIGMA FACTO"/>
    <property type="match status" value="1"/>
</dbReference>
<dbReference type="AlphaFoldDB" id="A0A097EK30"/>
<dbReference type="NCBIfam" id="TIGR02937">
    <property type="entry name" value="sigma70-ECF"/>
    <property type="match status" value="1"/>
</dbReference>
<dbReference type="Gene3D" id="1.10.10.10">
    <property type="entry name" value="Winged helix-like DNA-binding domain superfamily/Winged helix DNA-binding domain"/>
    <property type="match status" value="1"/>
</dbReference>
<dbReference type="KEGG" id="stax:MC45_02035"/>
<evidence type="ECO:0000259" key="6">
    <source>
        <dbReference type="Pfam" id="PF08281"/>
    </source>
</evidence>
<dbReference type="GO" id="GO:0016987">
    <property type="term" value="F:sigma factor activity"/>
    <property type="evidence" value="ECO:0007669"/>
    <property type="project" value="UniProtKB-KW"/>
</dbReference>
<evidence type="ECO:0000256" key="1">
    <source>
        <dbReference type="ARBA" id="ARBA00010641"/>
    </source>
</evidence>
<reference evidence="7 8" key="1">
    <citation type="submission" date="2014-09" db="EMBL/GenBank/DDBJ databases">
        <title>Using Illumina technology Improving SMRT sequencing Genome Assembly by RASTools.</title>
        <authorList>
            <person name="Zhou Y."/>
            <person name="Ma T."/>
            <person name="Liu T."/>
        </authorList>
    </citation>
    <scope>NUCLEOTIDE SEQUENCE [LARGE SCALE GENOMIC DNA]</scope>
    <source>
        <strain evidence="7 8">ATCC 55669</strain>
    </source>
</reference>
<dbReference type="HOGENOM" id="CLU_047691_12_5_5"/>
<dbReference type="GO" id="GO:0003677">
    <property type="term" value="F:DNA binding"/>
    <property type="evidence" value="ECO:0007669"/>
    <property type="project" value="InterPro"/>
</dbReference>
<evidence type="ECO:0000313" key="7">
    <source>
        <dbReference type="EMBL" id="AIT07929.1"/>
    </source>
</evidence>
<dbReference type="STRING" id="1549858.MC45_02035"/>
<dbReference type="Pfam" id="PF04542">
    <property type="entry name" value="Sigma70_r2"/>
    <property type="match status" value="1"/>
</dbReference>
<proteinExistence type="inferred from homology"/>
<dbReference type="Gene3D" id="1.10.1740.10">
    <property type="match status" value="1"/>
</dbReference>
<organism evidence="7 8">
    <name type="scientific">Sphingomonas taxi</name>
    <dbReference type="NCBI Taxonomy" id="1549858"/>
    <lineage>
        <taxon>Bacteria</taxon>
        <taxon>Pseudomonadati</taxon>
        <taxon>Pseudomonadota</taxon>
        <taxon>Alphaproteobacteria</taxon>
        <taxon>Sphingomonadales</taxon>
        <taxon>Sphingomonadaceae</taxon>
        <taxon>Sphingomonas</taxon>
    </lineage>
</organism>
<dbReference type="Pfam" id="PF08281">
    <property type="entry name" value="Sigma70_r4_2"/>
    <property type="match status" value="1"/>
</dbReference>
<evidence type="ECO:0000256" key="4">
    <source>
        <dbReference type="ARBA" id="ARBA00023163"/>
    </source>
</evidence>
<dbReference type="InterPro" id="IPR014284">
    <property type="entry name" value="RNA_pol_sigma-70_dom"/>
</dbReference>
<evidence type="ECO:0000259" key="5">
    <source>
        <dbReference type="Pfam" id="PF04542"/>
    </source>
</evidence>
<keyword evidence="2" id="KW-0805">Transcription regulation</keyword>
<keyword evidence="4" id="KW-0804">Transcription</keyword>
<evidence type="ECO:0008006" key="9">
    <source>
        <dbReference type="Google" id="ProtNLM"/>
    </source>
</evidence>
<comment type="similarity">
    <text evidence="1">Belongs to the sigma-70 factor family. ECF subfamily.</text>
</comment>
<dbReference type="InterPro" id="IPR013249">
    <property type="entry name" value="RNA_pol_sigma70_r4_t2"/>
</dbReference>
<dbReference type="InterPro" id="IPR013324">
    <property type="entry name" value="RNA_pol_sigma_r3/r4-like"/>
</dbReference>
<dbReference type="eggNOG" id="COG1595">
    <property type="taxonomic scope" value="Bacteria"/>
</dbReference>
<gene>
    <name evidence="7" type="ORF">MC45_02035</name>
</gene>
<evidence type="ECO:0000313" key="8">
    <source>
        <dbReference type="Proteomes" id="UP000033200"/>
    </source>
</evidence>
<evidence type="ECO:0000256" key="2">
    <source>
        <dbReference type="ARBA" id="ARBA00023015"/>
    </source>
</evidence>
<keyword evidence="8" id="KW-1185">Reference proteome</keyword>
<evidence type="ECO:0000256" key="3">
    <source>
        <dbReference type="ARBA" id="ARBA00023082"/>
    </source>
</evidence>
<sequence>MTAAERRLRLYLVSRAKLLGRAVRLTGDGSIAEDLLQDAWLRFDAAAAGQAQRETLPYLRTVVDNLSRDWRRRRSVQSSLFADNADTPPVDVPSLDPSPESQAIARDELRALAALFETMPVRMRRAVEMHRIEGATLTQIAERLSVSVTTAHGLVAEGVARCRSALRQPK</sequence>